<dbReference type="Pfam" id="PF13462">
    <property type="entry name" value="Thioredoxin_4"/>
    <property type="match status" value="1"/>
</dbReference>
<feature type="domain" description="Thioredoxin-like fold" evidence="3">
    <location>
        <begin position="141"/>
        <end position="292"/>
    </location>
</feature>
<dbReference type="PATRIC" id="fig|92835.4.peg.1236"/>
<dbReference type="AlphaFoldDB" id="A0A0M2HBM1"/>
<evidence type="ECO:0000259" key="3">
    <source>
        <dbReference type="Pfam" id="PF13462"/>
    </source>
</evidence>
<dbReference type="SUPFAM" id="SSF52833">
    <property type="entry name" value="Thioredoxin-like"/>
    <property type="match status" value="1"/>
</dbReference>
<dbReference type="Proteomes" id="UP000033956">
    <property type="component" value="Unassembled WGS sequence"/>
</dbReference>
<reference evidence="4 5" key="1">
    <citation type="submission" date="2015-02" db="EMBL/GenBank/DDBJ databases">
        <title>Draft genome sequences of ten Microbacterium spp. with emphasis on heavy metal contaminated environments.</title>
        <authorList>
            <person name="Corretto E."/>
        </authorList>
    </citation>
    <scope>NUCLEOTIDE SEQUENCE [LARGE SCALE GENOMIC DNA]</scope>
    <source>
        <strain evidence="4 5">DSM 12510</strain>
    </source>
</reference>
<keyword evidence="2" id="KW-0472">Membrane</keyword>
<organism evidence="4 5">
    <name type="scientific">Microbacterium terrae</name>
    <dbReference type="NCBI Taxonomy" id="69369"/>
    <lineage>
        <taxon>Bacteria</taxon>
        <taxon>Bacillati</taxon>
        <taxon>Actinomycetota</taxon>
        <taxon>Actinomycetes</taxon>
        <taxon>Micrococcales</taxon>
        <taxon>Microbacteriaceae</taxon>
        <taxon>Microbacterium</taxon>
    </lineage>
</organism>
<keyword evidence="5" id="KW-1185">Reference proteome</keyword>
<protein>
    <recommendedName>
        <fullName evidence="3">Thioredoxin-like fold domain-containing protein</fullName>
    </recommendedName>
</protein>
<evidence type="ECO:0000256" key="2">
    <source>
        <dbReference type="SAM" id="Phobius"/>
    </source>
</evidence>
<evidence type="ECO:0000313" key="4">
    <source>
        <dbReference type="EMBL" id="KJL42061.1"/>
    </source>
</evidence>
<dbReference type="InterPro" id="IPR036249">
    <property type="entry name" value="Thioredoxin-like_sf"/>
</dbReference>
<comment type="caution">
    <text evidence="4">The sequence shown here is derived from an EMBL/GenBank/DDBJ whole genome shotgun (WGS) entry which is preliminary data.</text>
</comment>
<dbReference type="OrthoDB" id="117402at2"/>
<evidence type="ECO:0000256" key="1">
    <source>
        <dbReference type="SAM" id="MobiDB-lite"/>
    </source>
</evidence>
<dbReference type="InterPro" id="IPR012336">
    <property type="entry name" value="Thioredoxin-like_fold"/>
</dbReference>
<proteinExistence type="predicted"/>
<feature type="compositionally biased region" description="Low complexity" evidence="1">
    <location>
        <begin position="92"/>
        <end position="119"/>
    </location>
</feature>
<gene>
    <name evidence="4" type="ORF">RS81_01218</name>
</gene>
<keyword evidence="2" id="KW-0812">Transmembrane</keyword>
<dbReference type="STRING" id="92835.RS81_01218"/>
<dbReference type="Gene3D" id="3.40.30.10">
    <property type="entry name" value="Glutaredoxin"/>
    <property type="match status" value="1"/>
</dbReference>
<feature type="region of interest" description="Disordered" evidence="1">
    <location>
        <begin position="92"/>
        <end position="120"/>
    </location>
</feature>
<keyword evidence="2" id="KW-1133">Transmembrane helix</keyword>
<name>A0A0M2HBM1_9MICO</name>
<evidence type="ECO:0000313" key="5">
    <source>
        <dbReference type="Proteomes" id="UP000033956"/>
    </source>
</evidence>
<feature type="transmembrane region" description="Helical" evidence="2">
    <location>
        <begin position="38"/>
        <end position="60"/>
    </location>
</feature>
<accession>A0A0M2HBM1</accession>
<sequence length="317" mass="33123">MSSDDSHNAPAASDRRDAVREKAQLVQAKQKRQRALRIGVLGTAVLAVVAVAAVVVTWTISSDASKPELSPANVADDGFAVAAVTGVGGVAADTGTEVGTDGEAAESTPTPTPTPSATEQAVDDSVVDIRVYVDYLSEGSREFQLANVQKLSEWVSEGAVSLTYHPVAMLTAKSNGTKYSLRAAAASACVATHSPDTFFAFNDALLRKQPAVDSDGFSDTELADLAQASGATPPKIVRACIEDQDYTGWVKTVTERALQGLPDTDDLALTSTPMVLVNGTPYVGALDDPQEFSQFVLTVASDAYYKATPTPTPTPTP</sequence>
<dbReference type="EMBL" id="JYIZ01000042">
    <property type="protein sequence ID" value="KJL42061.1"/>
    <property type="molecule type" value="Genomic_DNA"/>
</dbReference>
<dbReference type="RefSeq" id="WP_045275177.1">
    <property type="nucleotide sequence ID" value="NZ_BAAAUP010000004.1"/>
</dbReference>
<feature type="region of interest" description="Disordered" evidence="1">
    <location>
        <begin position="1"/>
        <end position="23"/>
    </location>
</feature>